<dbReference type="OrthoDB" id="9808939at2"/>
<organism evidence="3 4">
    <name type="scientific">Hoyosella altamirensis</name>
    <dbReference type="NCBI Taxonomy" id="616997"/>
    <lineage>
        <taxon>Bacteria</taxon>
        <taxon>Bacillati</taxon>
        <taxon>Actinomycetota</taxon>
        <taxon>Actinomycetes</taxon>
        <taxon>Mycobacteriales</taxon>
        <taxon>Hoyosellaceae</taxon>
        <taxon>Hoyosella</taxon>
    </lineage>
</organism>
<evidence type="ECO:0000256" key="1">
    <source>
        <dbReference type="SAM" id="MobiDB-lite"/>
    </source>
</evidence>
<dbReference type="PANTHER" id="PTHR30522:SF0">
    <property type="entry name" value="NUCLEOSIDE TRIPHOSPHATE PYROPHOSPHOHYDROLASE"/>
    <property type="match status" value="1"/>
</dbReference>
<keyword evidence="4" id="KW-1185">Reference proteome</keyword>
<feature type="compositionally biased region" description="Basic and acidic residues" evidence="1">
    <location>
        <begin position="187"/>
        <end position="201"/>
    </location>
</feature>
<proteinExistence type="predicted"/>
<dbReference type="Proteomes" id="UP000567922">
    <property type="component" value="Unassembled WGS sequence"/>
</dbReference>
<dbReference type="GO" id="GO:0046061">
    <property type="term" value="P:dATP catabolic process"/>
    <property type="evidence" value="ECO:0007669"/>
    <property type="project" value="TreeGrafter"/>
</dbReference>
<dbReference type="InterPro" id="IPR004518">
    <property type="entry name" value="MazG-like_dom"/>
</dbReference>
<dbReference type="InterPro" id="IPR011551">
    <property type="entry name" value="NTP_PyrPHydrolase_MazG"/>
</dbReference>
<dbReference type="AlphaFoldDB" id="A0A839RIJ1"/>
<evidence type="ECO:0000313" key="3">
    <source>
        <dbReference type="EMBL" id="MBB3035966.1"/>
    </source>
</evidence>
<evidence type="ECO:0000259" key="2">
    <source>
        <dbReference type="Pfam" id="PF03819"/>
    </source>
</evidence>
<dbReference type="InterPro" id="IPR048015">
    <property type="entry name" value="NTP-PPase_MazG-like_N"/>
</dbReference>
<accession>A0A839RIJ1</accession>
<feature type="region of interest" description="Disordered" evidence="1">
    <location>
        <begin position="171"/>
        <end position="207"/>
    </location>
</feature>
<dbReference type="EMBL" id="JACHWS010000001">
    <property type="protein sequence ID" value="MBB3035966.1"/>
    <property type="molecule type" value="Genomic_DNA"/>
</dbReference>
<dbReference type="GO" id="GO:0046081">
    <property type="term" value="P:dUTP catabolic process"/>
    <property type="evidence" value="ECO:0007669"/>
    <property type="project" value="TreeGrafter"/>
</dbReference>
<dbReference type="EC" id="3.6.1.66" evidence="3"/>
<name>A0A839RIJ1_9ACTN</name>
<dbReference type="GO" id="GO:0046047">
    <property type="term" value="P:TTP catabolic process"/>
    <property type="evidence" value="ECO:0007669"/>
    <property type="project" value="TreeGrafter"/>
</dbReference>
<dbReference type="RefSeq" id="WP_064439644.1">
    <property type="nucleotide sequence ID" value="NZ_BDDI01000005.1"/>
</dbReference>
<dbReference type="GO" id="GO:0046076">
    <property type="term" value="P:dTTP catabolic process"/>
    <property type="evidence" value="ECO:0007669"/>
    <property type="project" value="TreeGrafter"/>
</dbReference>
<feature type="domain" description="NTP pyrophosphohydrolase MazG-like" evidence="2">
    <location>
        <begin position="100"/>
        <end position="173"/>
    </location>
</feature>
<reference evidence="3 4" key="1">
    <citation type="submission" date="2020-08" db="EMBL/GenBank/DDBJ databases">
        <title>Sequencing the genomes of 1000 actinobacteria strains.</title>
        <authorList>
            <person name="Klenk H.-P."/>
        </authorList>
    </citation>
    <scope>NUCLEOTIDE SEQUENCE [LARGE SCALE GENOMIC DNA]</scope>
    <source>
        <strain evidence="3 4">DSM 45258</strain>
    </source>
</reference>
<sequence>MTVVLLDPRRPEVVPLRAVQHLAGPVEATPDVPASIRDLLDVVSTADTLVAVSETHPQVSARLAAGETLIAADGFPGSRLLESVDLMDDLRTRGPWEREQTHESLQRYLLEETYELLDAVRAGDRDELRKELGDMLLQVLFHARIAEDDPDDPFTLDDVAAALTAKLLHRNPPHFGTDDAPMNAEEQNQRWQERKAAEKPKQSLTEGIPLAQPALALAEKVLGRAAEAGIPSDLIPEALVQVSLQPQGNSELALREAVLDLIETIVATEKKIGRSVAEPEKWRAAWEGTAPGRSNTAT</sequence>
<dbReference type="Gene3D" id="1.10.287.1080">
    <property type="entry name" value="MazG-like"/>
    <property type="match status" value="1"/>
</dbReference>
<dbReference type="GO" id="GO:0046052">
    <property type="term" value="P:UTP catabolic process"/>
    <property type="evidence" value="ECO:0007669"/>
    <property type="project" value="TreeGrafter"/>
</dbReference>
<dbReference type="SUPFAM" id="SSF101386">
    <property type="entry name" value="all-alpha NTP pyrophosphatases"/>
    <property type="match status" value="1"/>
</dbReference>
<dbReference type="CDD" id="cd11528">
    <property type="entry name" value="NTP-PPase_MazG_Nterm"/>
    <property type="match status" value="1"/>
</dbReference>
<dbReference type="GO" id="GO:0006203">
    <property type="term" value="P:dGTP catabolic process"/>
    <property type="evidence" value="ECO:0007669"/>
    <property type="project" value="TreeGrafter"/>
</dbReference>
<protein>
    <submittedName>
        <fullName evidence="3">XTP/dITP diphosphohydrolase</fullName>
        <ecNumber evidence="3">3.6.1.66</ecNumber>
    </submittedName>
</protein>
<dbReference type="GO" id="GO:0036220">
    <property type="term" value="F:ITP diphosphatase activity"/>
    <property type="evidence" value="ECO:0007669"/>
    <property type="project" value="UniProtKB-EC"/>
</dbReference>
<gene>
    <name evidence="3" type="ORF">FHU29_000400</name>
</gene>
<evidence type="ECO:0000313" key="4">
    <source>
        <dbReference type="Proteomes" id="UP000567922"/>
    </source>
</evidence>
<feature type="region of interest" description="Disordered" evidence="1">
    <location>
        <begin position="277"/>
        <end position="298"/>
    </location>
</feature>
<dbReference type="PANTHER" id="PTHR30522">
    <property type="entry name" value="NUCLEOSIDE TRIPHOSPHATE PYROPHOSPHOHYDROLASE"/>
    <property type="match status" value="1"/>
</dbReference>
<keyword evidence="3" id="KW-0378">Hydrolase</keyword>
<comment type="caution">
    <text evidence="3">The sequence shown here is derived from an EMBL/GenBank/DDBJ whole genome shotgun (WGS) entry which is preliminary data.</text>
</comment>
<dbReference type="Pfam" id="PF03819">
    <property type="entry name" value="MazG"/>
    <property type="match status" value="1"/>
</dbReference>